<feature type="domain" description="ABC transmembrane type-1" evidence="10">
    <location>
        <begin position="19"/>
        <end position="216"/>
    </location>
</feature>
<dbReference type="InterPro" id="IPR043429">
    <property type="entry name" value="ArtM/GltK/GlnP/TcyL/YhdX-like"/>
</dbReference>
<reference evidence="11" key="1">
    <citation type="submission" date="2016-01" db="EMBL/GenBank/DDBJ databases">
        <authorList>
            <person name="Regsiter A."/>
            <person name="william w."/>
        </authorList>
    </citation>
    <scope>NUCLEOTIDE SEQUENCE</scope>
    <source>
        <strain evidence="11">NCPPB 1641</strain>
    </source>
</reference>
<keyword evidence="6 9" id="KW-0812">Transmembrane</keyword>
<evidence type="ECO:0000256" key="7">
    <source>
        <dbReference type="ARBA" id="ARBA00022989"/>
    </source>
</evidence>
<proteinExistence type="inferred from homology"/>
<dbReference type="InterPro" id="IPR010065">
    <property type="entry name" value="AA_ABC_transptr_permease_3TM"/>
</dbReference>
<evidence type="ECO:0000256" key="9">
    <source>
        <dbReference type="RuleBase" id="RU363032"/>
    </source>
</evidence>
<comment type="subcellular location">
    <subcellularLocation>
        <location evidence="1">Cell inner membrane</location>
        <topology evidence="1">Multi-pass membrane protein</topology>
    </subcellularLocation>
    <subcellularLocation>
        <location evidence="9">Cell membrane</location>
        <topology evidence="9">Multi-pass membrane protein</topology>
    </subcellularLocation>
</comment>
<dbReference type="AlphaFoldDB" id="A0A1S7UAJ5"/>
<accession>A0A1S7UAJ5</accession>
<dbReference type="PANTHER" id="PTHR30614:SF10">
    <property type="entry name" value="ARGININE ABC TRANSPORTER PERMEASE PROTEIN ARTM"/>
    <property type="match status" value="1"/>
</dbReference>
<dbReference type="PROSITE" id="PS50928">
    <property type="entry name" value="ABC_TM1"/>
    <property type="match status" value="1"/>
</dbReference>
<dbReference type="InterPro" id="IPR035906">
    <property type="entry name" value="MetI-like_sf"/>
</dbReference>
<keyword evidence="7 9" id="KW-1133">Transmembrane helix</keyword>
<comment type="caution">
    <text evidence="11">The sequence shown here is derived from an EMBL/GenBank/DDBJ whole genome shotgun (WGS) entry which is preliminary data.</text>
</comment>
<dbReference type="Pfam" id="PF00528">
    <property type="entry name" value="BPD_transp_1"/>
    <property type="match status" value="1"/>
</dbReference>
<feature type="transmembrane region" description="Helical" evidence="9">
    <location>
        <begin position="95"/>
        <end position="113"/>
    </location>
</feature>
<keyword evidence="4" id="KW-1003">Cell membrane</keyword>
<dbReference type="Gene3D" id="1.10.3720.10">
    <property type="entry name" value="MetI-like"/>
    <property type="match status" value="1"/>
</dbReference>
<keyword evidence="3 9" id="KW-0813">Transport</keyword>
<evidence type="ECO:0000313" key="11">
    <source>
        <dbReference type="EMBL" id="CVI63933.1"/>
    </source>
</evidence>
<keyword evidence="8 9" id="KW-0472">Membrane</keyword>
<feature type="transmembrane region" description="Helical" evidence="9">
    <location>
        <begin position="55"/>
        <end position="75"/>
    </location>
</feature>
<dbReference type="Proteomes" id="UP000192140">
    <property type="component" value="Unassembled WGS sequence"/>
</dbReference>
<evidence type="ECO:0000256" key="2">
    <source>
        <dbReference type="ARBA" id="ARBA00010072"/>
    </source>
</evidence>
<feature type="transmembrane region" description="Helical" evidence="9">
    <location>
        <begin position="12"/>
        <end position="43"/>
    </location>
</feature>
<protein>
    <submittedName>
        <fullName evidence="11">Transporter subunit: permease component of ABC superfamily transporter</fullName>
    </submittedName>
</protein>
<evidence type="ECO:0000256" key="3">
    <source>
        <dbReference type="ARBA" id="ARBA00022448"/>
    </source>
</evidence>
<dbReference type="InterPro" id="IPR000515">
    <property type="entry name" value="MetI-like"/>
</dbReference>
<dbReference type="RefSeq" id="WP_080855290.1">
    <property type="nucleotide sequence ID" value="NZ_LT009777.1"/>
</dbReference>
<keyword evidence="12" id="KW-1185">Reference proteome</keyword>
<evidence type="ECO:0000256" key="6">
    <source>
        <dbReference type="ARBA" id="ARBA00022692"/>
    </source>
</evidence>
<gene>
    <name evidence="11" type="primary">yecS</name>
    <name evidence="11" type="ORF">AGR7A_pAt30037</name>
</gene>
<evidence type="ECO:0000256" key="4">
    <source>
        <dbReference type="ARBA" id="ARBA00022475"/>
    </source>
</evidence>
<evidence type="ECO:0000256" key="5">
    <source>
        <dbReference type="ARBA" id="ARBA00022519"/>
    </source>
</evidence>
<dbReference type="GO" id="GO:0022857">
    <property type="term" value="F:transmembrane transporter activity"/>
    <property type="evidence" value="ECO:0007669"/>
    <property type="project" value="InterPro"/>
</dbReference>
<dbReference type="PANTHER" id="PTHR30614">
    <property type="entry name" value="MEMBRANE COMPONENT OF AMINO ACID ABC TRANSPORTER"/>
    <property type="match status" value="1"/>
</dbReference>
<feature type="transmembrane region" description="Helical" evidence="9">
    <location>
        <begin position="203"/>
        <end position="224"/>
    </location>
</feature>
<sequence length="245" mass="27461">MPFDPAFLWQTFVTLLGGIPLALKLAMFSVAAGTILAFGLALMRVSRLWWLDLPARFYIFAFRGTPLLVQIYIIYYGLSQFPDLRHSFIWPFLRDAYWCAMAALALNTAAYTAEIMRGGLLSVPAGQIEAAKACGMAKVKLFRRIVIPQAIRQMLPGYSNEVILMVKSTSLASTITIMEITGIAAKLISESYRTVEVFACAGAIYLILNFIVARLFTLLEWALWPERRKGRRTSTPVERKGELHA</sequence>
<evidence type="ECO:0000313" key="12">
    <source>
        <dbReference type="Proteomes" id="UP000192140"/>
    </source>
</evidence>
<organism evidence="11 12">
    <name type="scientific">Agrobacterium deltaense NCPPB 1641</name>
    <dbReference type="NCBI Taxonomy" id="1183425"/>
    <lineage>
        <taxon>Bacteria</taxon>
        <taxon>Pseudomonadati</taxon>
        <taxon>Pseudomonadota</taxon>
        <taxon>Alphaproteobacteria</taxon>
        <taxon>Hyphomicrobiales</taxon>
        <taxon>Rhizobiaceae</taxon>
        <taxon>Rhizobium/Agrobacterium group</taxon>
        <taxon>Agrobacterium</taxon>
    </lineage>
</organism>
<evidence type="ECO:0000256" key="1">
    <source>
        <dbReference type="ARBA" id="ARBA00004429"/>
    </source>
</evidence>
<dbReference type="SUPFAM" id="SSF161098">
    <property type="entry name" value="MetI-like"/>
    <property type="match status" value="1"/>
</dbReference>
<keyword evidence="5" id="KW-0997">Cell inner membrane</keyword>
<name>A0A1S7UAJ5_9HYPH</name>
<evidence type="ECO:0000256" key="8">
    <source>
        <dbReference type="ARBA" id="ARBA00023136"/>
    </source>
</evidence>
<evidence type="ECO:0000259" key="10">
    <source>
        <dbReference type="PROSITE" id="PS50928"/>
    </source>
</evidence>
<dbReference type="NCBIfam" id="TIGR01726">
    <property type="entry name" value="HEQRo_perm_3TM"/>
    <property type="match status" value="1"/>
</dbReference>
<comment type="similarity">
    <text evidence="2">Belongs to the binding-protein-dependent transport system permease family. HisMQ subfamily.</text>
</comment>
<dbReference type="CDD" id="cd06261">
    <property type="entry name" value="TM_PBP2"/>
    <property type="match status" value="1"/>
</dbReference>
<dbReference type="GO" id="GO:0006865">
    <property type="term" value="P:amino acid transport"/>
    <property type="evidence" value="ECO:0007669"/>
    <property type="project" value="TreeGrafter"/>
</dbReference>
<dbReference type="EMBL" id="FCNP01000050">
    <property type="protein sequence ID" value="CVI63933.1"/>
    <property type="molecule type" value="Genomic_DNA"/>
</dbReference>
<dbReference type="GO" id="GO:0043190">
    <property type="term" value="C:ATP-binding cassette (ABC) transporter complex"/>
    <property type="evidence" value="ECO:0007669"/>
    <property type="project" value="InterPro"/>
</dbReference>